<dbReference type="SMART" id="SM00419">
    <property type="entry name" value="HTH_CRP"/>
    <property type="match status" value="1"/>
</dbReference>
<dbReference type="InterPro" id="IPR036390">
    <property type="entry name" value="WH_DNA-bd_sf"/>
</dbReference>
<dbReference type="InterPro" id="IPR012318">
    <property type="entry name" value="HTH_CRP"/>
</dbReference>
<proteinExistence type="predicted"/>
<evidence type="ECO:0000256" key="1">
    <source>
        <dbReference type="ARBA" id="ARBA00023015"/>
    </source>
</evidence>
<protein>
    <submittedName>
        <fullName evidence="5">DNA-binding transcriptional ArsR family regulator</fullName>
    </submittedName>
</protein>
<evidence type="ECO:0000259" key="4">
    <source>
        <dbReference type="PROSITE" id="PS50987"/>
    </source>
</evidence>
<dbReference type="Gene3D" id="1.10.10.10">
    <property type="entry name" value="Winged helix-like DNA-binding domain superfamily/Winged helix DNA-binding domain"/>
    <property type="match status" value="1"/>
</dbReference>
<dbReference type="InterPro" id="IPR001845">
    <property type="entry name" value="HTH_ArsR_DNA-bd_dom"/>
</dbReference>
<keyword evidence="1" id="KW-0805">Transcription regulation</keyword>
<dbReference type="SMART" id="SM00418">
    <property type="entry name" value="HTH_ARSR"/>
    <property type="match status" value="1"/>
</dbReference>
<gene>
    <name evidence="5" type="ORF">C8P63_1226</name>
</gene>
<dbReference type="PANTHER" id="PTHR33154:SF33">
    <property type="entry name" value="TRANSCRIPTIONAL REPRESSOR SDPR"/>
    <property type="match status" value="1"/>
</dbReference>
<evidence type="ECO:0000256" key="2">
    <source>
        <dbReference type="ARBA" id="ARBA00023125"/>
    </source>
</evidence>
<keyword evidence="6" id="KW-1185">Reference proteome</keyword>
<dbReference type="GO" id="GO:0003700">
    <property type="term" value="F:DNA-binding transcription factor activity"/>
    <property type="evidence" value="ECO:0007669"/>
    <property type="project" value="InterPro"/>
</dbReference>
<dbReference type="InterPro" id="IPR051081">
    <property type="entry name" value="HTH_MetalResp_TranReg"/>
</dbReference>
<dbReference type="NCBIfam" id="NF033788">
    <property type="entry name" value="HTH_metalloreg"/>
    <property type="match status" value="1"/>
</dbReference>
<keyword evidence="3" id="KW-0804">Transcription</keyword>
<dbReference type="PROSITE" id="PS50987">
    <property type="entry name" value="HTH_ARSR_2"/>
    <property type="match status" value="1"/>
</dbReference>
<dbReference type="CDD" id="cd00090">
    <property type="entry name" value="HTH_ARSR"/>
    <property type="match status" value="1"/>
</dbReference>
<evidence type="ECO:0000256" key="3">
    <source>
        <dbReference type="ARBA" id="ARBA00023163"/>
    </source>
</evidence>
<dbReference type="GO" id="GO:0003677">
    <property type="term" value="F:DNA binding"/>
    <property type="evidence" value="ECO:0007669"/>
    <property type="project" value="UniProtKB-KW"/>
</dbReference>
<dbReference type="PANTHER" id="PTHR33154">
    <property type="entry name" value="TRANSCRIPTIONAL REGULATOR, ARSR FAMILY"/>
    <property type="match status" value="1"/>
</dbReference>
<dbReference type="InterPro" id="IPR036388">
    <property type="entry name" value="WH-like_DNA-bd_sf"/>
</dbReference>
<dbReference type="Pfam" id="PF01022">
    <property type="entry name" value="HTH_5"/>
    <property type="match status" value="1"/>
</dbReference>
<dbReference type="SUPFAM" id="SSF46785">
    <property type="entry name" value="Winged helix' DNA-binding domain"/>
    <property type="match status" value="1"/>
</dbReference>
<evidence type="ECO:0000313" key="5">
    <source>
        <dbReference type="EMBL" id="PTX55047.1"/>
    </source>
</evidence>
<dbReference type="Proteomes" id="UP000244240">
    <property type="component" value="Unassembled WGS sequence"/>
</dbReference>
<dbReference type="EMBL" id="QBKR01000022">
    <property type="protein sequence ID" value="PTX55047.1"/>
    <property type="molecule type" value="Genomic_DNA"/>
</dbReference>
<evidence type="ECO:0000313" key="6">
    <source>
        <dbReference type="Proteomes" id="UP000244240"/>
    </source>
</evidence>
<sequence length="151" mass="17274">MQIQRLVDFHKALADPTRIRILLLLTRQPLHGQAIAGKLGITPPTVTHHMARLREAGLVRQRRVKNTQYFHLDRDVLKRKSRALLNMMEDPGPTEPDAARFEQGVHRNFFTPDGKLKQLPAQRKKRLIVLRRLAGCFKGESGIRRQTSTGS</sequence>
<accession>A0A2T6BG61</accession>
<dbReference type="AlphaFoldDB" id="A0A2T6BG61"/>
<comment type="caution">
    <text evidence="5">The sequence shown here is derived from an EMBL/GenBank/DDBJ whole genome shotgun (WGS) entry which is preliminary data.</text>
</comment>
<keyword evidence="2 5" id="KW-0238">DNA-binding</keyword>
<reference evidence="5 6" key="1">
    <citation type="submission" date="2018-04" db="EMBL/GenBank/DDBJ databases">
        <title>Genomic Encyclopedia of Archaeal and Bacterial Type Strains, Phase II (KMG-II): from individual species to whole genera.</title>
        <authorList>
            <person name="Goeker M."/>
        </authorList>
    </citation>
    <scope>NUCLEOTIDE SEQUENCE [LARGE SCALE GENOMIC DNA]</scope>
    <source>
        <strain evidence="5 6">DSM 45787</strain>
    </source>
</reference>
<name>A0A2T6BG61_9BACL</name>
<dbReference type="InterPro" id="IPR011991">
    <property type="entry name" value="ArsR-like_HTH"/>
</dbReference>
<feature type="domain" description="HTH arsR-type" evidence="4">
    <location>
        <begin position="1"/>
        <end position="92"/>
    </location>
</feature>
<organism evidence="5 6">
    <name type="scientific">Melghirimyces profundicolus</name>
    <dbReference type="NCBI Taxonomy" id="1242148"/>
    <lineage>
        <taxon>Bacteria</taxon>
        <taxon>Bacillati</taxon>
        <taxon>Bacillota</taxon>
        <taxon>Bacilli</taxon>
        <taxon>Bacillales</taxon>
        <taxon>Thermoactinomycetaceae</taxon>
        <taxon>Melghirimyces</taxon>
    </lineage>
</organism>